<evidence type="ECO:0000313" key="1">
    <source>
        <dbReference type="EMBL" id="MCL7344451.1"/>
    </source>
</evidence>
<organism evidence="1">
    <name type="scientific">Candidatus Aramenus sulfurataquae</name>
    <dbReference type="NCBI Taxonomy" id="1326980"/>
    <lineage>
        <taxon>Archaea</taxon>
        <taxon>Thermoproteota</taxon>
        <taxon>Thermoprotei</taxon>
        <taxon>Sulfolobales</taxon>
        <taxon>Sulfolobaceae</taxon>
        <taxon>Candidatus Aramenus</taxon>
    </lineage>
</organism>
<sequence>MVKLSLDDDDLVVLEHFVSLPHLTSYKFSKLTKIPNATAWRLFLKLAELGLIKKSSKGFAITPRGVVLTYIFTAKKNVKAHCLKLLKELWRYGGSEEELGKFIDDFYKVITSAGISPFIVCFNQPITIAMMMYNRLNEVSEDSKKVIAEMLLNYFSPVEVNGCRVLISYDGEGRPYAIAAKCRKEGIKLNYYCSEIEKIVGKVNATLPRGLR</sequence>
<name>A0AAE3K2C6_9CREN</name>
<comment type="caution">
    <text evidence="1">The sequence shown here is derived from an EMBL/GenBank/DDBJ whole genome shotgun (WGS) entry which is preliminary data.</text>
</comment>
<dbReference type="AlphaFoldDB" id="A0AAE3K2C6"/>
<dbReference type="EMBL" id="JZWS02000009">
    <property type="protein sequence ID" value="MCL7344451.1"/>
    <property type="molecule type" value="Genomic_DNA"/>
</dbReference>
<reference evidence="1" key="1">
    <citation type="submission" date="2022-05" db="EMBL/GenBank/DDBJ databases">
        <title>Metagenome Sequencing of an Archaeal-Dominated Microbial Community from a Hot Spring at the Los Azufres Geothermal Field, Mexico.</title>
        <authorList>
            <person name="Marin-Paredes R."/>
            <person name="Martinez-Romero E."/>
            <person name="Servin-Garciduenas L.E."/>
        </authorList>
    </citation>
    <scope>NUCLEOTIDE SEQUENCE</scope>
    <source>
        <strain evidence="1">AZ1-454</strain>
    </source>
</reference>
<accession>A0AAE3K2C6</accession>
<gene>
    <name evidence="1" type="ORF">TQ35_007755</name>
</gene>
<protein>
    <submittedName>
        <fullName evidence="1">MarR family transcriptional regulator</fullName>
    </submittedName>
</protein>
<proteinExistence type="predicted"/>